<accession>A0ABU1BAB9</accession>
<organism evidence="1 2">
    <name type="scientific">Pseudoalteromonas haloplanktis</name>
    <name type="common">Alteromonas haloplanktis</name>
    <dbReference type="NCBI Taxonomy" id="228"/>
    <lineage>
        <taxon>Bacteria</taxon>
        <taxon>Pseudomonadati</taxon>
        <taxon>Pseudomonadota</taxon>
        <taxon>Gammaproteobacteria</taxon>
        <taxon>Alteromonadales</taxon>
        <taxon>Pseudoalteromonadaceae</taxon>
        <taxon>Pseudoalteromonas</taxon>
    </lineage>
</organism>
<evidence type="ECO:0000313" key="2">
    <source>
        <dbReference type="Proteomes" id="UP001226574"/>
    </source>
</evidence>
<protein>
    <recommendedName>
        <fullName evidence="3">Fimbrial protein</fullName>
    </recommendedName>
</protein>
<proteinExistence type="predicted"/>
<dbReference type="Proteomes" id="UP001226574">
    <property type="component" value="Unassembled WGS sequence"/>
</dbReference>
<sequence length="379" mass="41212">MTKVIARPVLLNLNEAGMFYKRLIPIALGGLFFANSVAAFTANYTLTGETLVAHNVVPYSNGISVLSDWKPVSGISPTQQWQAGQISSSVSELRLTNTQDATKSFVLTLNLKGVSYNAVDNFESVSTNTIYSAGSPCDNTIPTGNIFDVMQSNSTTLYPMPECISSYSVSSTLSKQPFYFVRPIFDIPEDALKQALSVSATPSMPEGTYTGSIPIAIKYYYKTSAGVTTYRIIRDQFSVQINYIPSYLTSVTIAGDGILDPVYDTSAHTVTSSVSSGIFTVTAQGMFANGLRMLFDESHKYVMTSDDGVELPYSLKCSTCQPTQIVSSGVLQETAIIAPGENVSQIIYDLQFSYHNISVTDVETGKYTDQVTIIFEEVL</sequence>
<dbReference type="EMBL" id="JAVIFY010000004">
    <property type="protein sequence ID" value="MDQ9091301.1"/>
    <property type="molecule type" value="Genomic_DNA"/>
</dbReference>
<evidence type="ECO:0008006" key="3">
    <source>
        <dbReference type="Google" id="ProtNLM"/>
    </source>
</evidence>
<name>A0ABU1BAB9_PSEHA</name>
<gene>
    <name evidence="1" type="ORF">RC083_06810</name>
</gene>
<reference evidence="1 2" key="1">
    <citation type="submission" date="2023-08" db="EMBL/GenBank/DDBJ databases">
        <title>Pseudoalteromonas haloplanktis LL1 genome.</title>
        <authorList>
            <person name="Wu S."/>
        </authorList>
    </citation>
    <scope>NUCLEOTIDE SEQUENCE [LARGE SCALE GENOMIC DNA]</scope>
    <source>
        <strain evidence="1 2">LL1</strain>
    </source>
</reference>
<evidence type="ECO:0000313" key="1">
    <source>
        <dbReference type="EMBL" id="MDQ9091301.1"/>
    </source>
</evidence>
<comment type="caution">
    <text evidence="1">The sequence shown here is derived from an EMBL/GenBank/DDBJ whole genome shotgun (WGS) entry which is preliminary data.</text>
</comment>
<keyword evidence="2" id="KW-1185">Reference proteome</keyword>